<dbReference type="AlphaFoldDB" id="A0A423PHJ0"/>
<keyword evidence="17" id="KW-0808">Transferase</keyword>
<dbReference type="RefSeq" id="WP_123592219.1">
    <property type="nucleotide sequence ID" value="NZ_AYKF01000121.1"/>
</dbReference>
<dbReference type="InterPro" id="IPR050515">
    <property type="entry name" value="Beta-lactam/transpept"/>
</dbReference>
<evidence type="ECO:0000256" key="5">
    <source>
        <dbReference type="ARBA" id="ARBA00022645"/>
    </source>
</evidence>
<dbReference type="GO" id="GO:0016740">
    <property type="term" value="F:transferase activity"/>
    <property type="evidence" value="ECO:0007669"/>
    <property type="project" value="UniProtKB-KW"/>
</dbReference>
<evidence type="ECO:0000256" key="11">
    <source>
        <dbReference type="ARBA" id="ARBA00022989"/>
    </source>
</evidence>
<keyword evidence="13 14" id="KW-0961">Cell wall biogenesis/degradation</keyword>
<comment type="caution">
    <text evidence="14">Lacks conserved residue(s) required for the propagation of feature annotation.</text>
</comment>
<dbReference type="Gene3D" id="3.30.1390.30">
    <property type="entry name" value="Penicillin-binding protein 2a, domain 3"/>
    <property type="match status" value="1"/>
</dbReference>
<feature type="active site" description="Acyl-ester intermediate" evidence="14">
    <location>
        <position position="326"/>
    </location>
</feature>
<dbReference type="InterPro" id="IPR036138">
    <property type="entry name" value="PBP_dimer_sf"/>
</dbReference>
<evidence type="ECO:0000256" key="3">
    <source>
        <dbReference type="ARBA" id="ARBA00022475"/>
    </source>
</evidence>
<dbReference type="GO" id="GO:0006508">
    <property type="term" value="P:proteolysis"/>
    <property type="evidence" value="ECO:0007669"/>
    <property type="project" value="UniProtKB-KW"/>
</dbReference>
<dbReference type="UniPathway" id="UPA00219"/>
<keyword evidence="10 14" id="KW-0573">Peptidoglycan synthesis</keyword>
<evidence type="ECO:0000256" key="14">
    <source>
        <dbReference type="HAMAP-Rule" id="MF_02081"/>
    </source>
</evidence>
<evidence type="ECO:0000256" key="6">
    <source>
        <dbReference type="ARBA" id="ARBA00022670"/>
    </source>
</evidence>
<comment type="function">
    <text evidence="14">Catalyzes cross-linking of the peptidoglycan cell wall.</text>
</comment>
<dbReference type="GO" id="GO:0071972">
    <property type="term" value="F:peptidoglycan L,D-transpeptidase activity"/>
    <property type="evidence" value="ECO:0007669"/>
    <property type="project" value="TreeGrafter"/>
</dbReference>
<evidence type="ECO:0000313" key="17">
    <source>
        <dbReference type="EMBL" id="ROO25092.1"/>
    </source>
</evidence>
<dbReference type="PANTHER" id="PTHR30627">
    <property type="entry name" value="PEPTIDOGLYCAN D,D-TRANSPEPTIDASE"/>
    <property type="match status" value="1"/>
</dbReference>
<gene>
    <name evidence="14" type="primary">mrdA</name>
    <name evidence="17" type="ORF">SAHL_15020</name>
</gene>
<evidence type="ECO:0000256" key="12">
    <source>
        <dbReference type="ARBA" id="ARBA00023136"/>
    </source>
</evidence>
<evidence type="ECO:0000256" key="10">
    <source>
        <dbReference type="ARBA" id="ARBA00022984"/>
    </source>
</evidence>
<comment type="pathway">
    <text evidence="14">Cell wall biogenesis; peptidoglycan biosynthesis.</text>
</comment>
<keyword evidence="4 14" id="KW-0997">Cell inner membrane</keyword>
<organism evidence="17 18">
    <name type="scientific">Salinisphaera orenii YIM 95161</name>
    <dbReference type="NCBI Taxonomy" id="1051139"/>
    <lineage>
        <taxon>Bacteria</taxon>
        <taxon>Pseudomonadati</taxon>
        <taxon>Pseudomonadota</taxon>
        <taxon>Gammaproteobacteria</taxon>
        <taxon>Salinisphaerales</taxon>
        <taxon>Salinisphaeraceae</taxon>
        <taxon>Salinisphaera</taxon>
    </lineage>
</organism>
<dbReference type="Proteomes" id="UP000285123">
    <property type="component" value="Unassembled WGS sequence"/>
</dbReference>
<dbReference type="SUPFAM" id="SSF56601">
    <property type="entry name" value="beta-lactamase/transpeptidase-like"/>
    <property type="match status" value="1"/>
</dbReference>
<dbReference type="HAMAP" id="MF_02081">
    <property type="entry name" value="MrdA_transpept"/>
    <property type="match status" value="1"/>
</dbReference>
<dbReference type="Gene3D" id="3.40.710.10">
    <property type="entry name" value="DD-peptidase/beta-lactamase superfamily"/>
    <property type="match status" value="1"/>
</dbReference>
<evidence type="ECO:0000256" key="13">
    <source>
        <dbReference type="ARBA" id="ARBA00023316"/>
    </source>
</evidence>
<keyword evidence="3 14" id="KW-1003">Cell membrane</keyword>
<protein>
    <recommendedName>
        <fullName evidence="14">Peptidoglycan D,D-transpeptidase MrdA</fullName>
        <ecNumber evidence="14">3.4.16.4</ecNumber>
    </recommendedName>
    <alternativeName>
        <fullName evidence="14">Penicillin-binding protein 2</fullName>
        <shortName evidence="14">PBP-2</shortName>
    </alternativeName>
</protein>
<dbReference type="EC" id="3.4.16.4" evidence="14"/>
<dbReference type="InterPro" id="IPR012338">
    <property type="entry name" value="Beta-lactam/transpept-like"/>
</dbReference>
<evidence type="ECO:0000259" key="16">
    <source>
        <dbReference type="Pfam" id="PF03717"/>
    </source>
</evidence>
<evidence type="ECO:0000256" key="9">
    <source>
        <dbReference type="ARBA" id="ARBA00022960"/>
    </source>
</evidence>
<evidence type="ECO:0000256" key="4">
    <source>
        <dbReference type="ARBA" id="ARBA00022519"/>
    </source>
</evidence>
<feature type="transmembrane region" description="Helical" evidence="14">
    <location>
        <begin position="17"/>
        <end position="41"/>
    </location>
</feature>
<keyword evidence="8 14" id="KW-0378">Hydrolase</keyword>
<dbReference type="Gene3D" id="3.90.1310.10">
    <property type="entry name" value="Penicillin-binding protein 2a (Domain 2)"/>
    <property type="match status" value="1"/>
</dbReference>
<evidence type="ECO:0000256" key="2">
    <source>
        <dbReference type="ARBA" id="ARBA00004236"/>
    </source>
</evidence>
<evidence type="ECO:0000313" key="18">
    <source>
        <dbReference type="Proteomes" id="UP000285123"/>
    </source>
</evidence>
<dbReference type="GO" id="GO:0009002">
    <property type="term" value="F:serine-type D-Ala-D-Ala carboxypeptidase activity"/>
    <property type="evidence" value="ECO:0007669"/>
    <property type="project" value="UniProtKB-UniRule"/>
</dbReference>
<evidence type="ECO:0000256" key="7">
    <source>
        <dbReference type="ARBA" id="ARBA00022692"/>
    </source>
</evidence>
<dbReference type="PANTHER" id="PTHR30627:SF2">
    <property type="entry name" value="PEPTIDOGLYCAN D,D-TRANSPEPTIDASE MRDA"/>
    <property type="match status" value="1"/>
</dbReference>
<evidence type="ECO:0000256" key="8">
    <source>
        <dbReference type="ARBA" id="ARBA00022801"/>
    </source>
</evidence>
<keyword evidence="7 14" id="KW-0812">Transmembrane</keyword>
<proteinExistence type="inferred from homology"/>
<dbReference type="GO" id="GO:0008658">
    <property type="term" value="F:penicillin binding"/>
    <property type="evidence" value="ECO:0007669"/>
    <property type="project" value="UniProtKB-UniRule"/>
</dbReference>
<dbReference type="InterPro" id="IPR017790">
    <property type="entry name" value="Penicillin-binding_protein_2"/>
</dbReference>
<feature type="domain" description="Penicillin-binding protein transpeptidase" evidence="15">
    <location>
        <begin position="267"/>
        <end position="609"/>
    </location>
</feature>
<dbReference type="NCBIfam" id="TIGR03423">
    <property type="entry name" value="pbp2_mrdA"/>
    <property type="match status" value="1"/>
</dbReference>
<accession>A0A423PHJ0</accession>
<comment type="catalytic activity">
    <reaction evidence="14">
        <text>Preferential cleavage: (Ac)2-L-Lys-D-Ala-|-D-Ala. Also transpeptidation of peptidyl-alanyl moieties that are N-acyl substituents of D-alanine.</text>
        <dbReference type="EC" id="3.4.16.4"/>
    </reaction>
</comment>
<evidence type="ECO:0000259" key="15">
    <source>
        <dbReference type="Pfam" id="PF00905"/>
    </source>
</evidence>
<keyword evidence="11 14" id="KW-1133">Transmembrane helix</keyword>
<dbReference type="Pfam" id="PF00905">
    <property type="entry name" value="Transpeptidase"/>
    <property type="match status" value="1"/>
</dbReference>
<dbReference type="Pfam" id="PF03717">
    <property type="entry name" value="PBP_dimer"/>
    <property type="match status" value="1"/>
</dbReference>
<dbReference type="GO" id="GO:0008360">
    <property type="term" value="P:regulation of cell shape"/>
    <property type="evidence" value="ECO:0007669"/>
    <property type="project" value="UniProtKB-KW"/>
</dbReference>
<dbReference type="InterPro" id="IPR005311">
    <property type="entry name" value="PBP_dimer"/>
</dbReference>
<dbReference type="EMBL" id="AYKF01000121">
    <property type="protein sequence ID" value="ROO25092.1"/>
    <property type="molecule type" value="Genomic_DNA"/>
</dbReference>
<dbReference type="GO" id="GO:0005886">
    <property type="term" value="C:plasma membrane"/>
    <property type="evidence" value="ECO:0007669"/>
    <property type="project" value="UniProtKB-SubCell"/>
</dbReference>
<keyword evidence="12 14" id="KW-0472">Membrane</keyword>
<keyword evidence="5 14" id="KW-0121">Carboxypeptidase</keyword>
<comment type="subcellular location">
    <subcellularLocation>
        <location evidence="14">Cell inner membrane</location>
        <topology evidence="14">Single-pass membrane protein</topology>
    </subcellularLocation>
    <subcellularLocation>
        <location evidence="2">Cell membrane</location>
    </subcellularLocation>
    <subcellularLocation>
        <location evidence="1">Membrane</location>
        <topology evidence="1">Single-pass membrane protein</topology>
    </subcellularLocation>
</comment>
<dbReference type="GO" id="GO:0009252">
    <property type="term" value="P:peptidoglycan biosynthetic process"/>
    <property type="evidence" value="ECO:0007669"/>
    <property type="project" value="UniProtKB-UniRule"/>
</dbReference>
<comment type="caution">
    <text evidence="17">The sequence shown here is derived from an EMBL/GenBank/DDBJ whole genome shotgun (WGS) entry which is preliminary data.</text>
</comment>
<name>A0A423PHJ0_9GAMM</name>
<keyword evidence="9 14" id="KW-0133">Cell shape</keyword>
<reference evidence="17 18" key="1">
    <citation type="submission" date="2013-10" db="EMBL/GenBank/DDBJ databases">
        <title>Salinisphaera halophila YIM 95161 Genome Sequencing.</title>
        <authorList>
            <person name="Lai Q."/>
            <person name="Li C."/>
            <person name="Shao Z."/>
        </authorList>
    </citation>
    <scope>NUCLEOTIDE SEQUENCE [LARGE SCALE GENOMIC DNA]</scope>
    <source>
        <strain evidence="17 18">YIM 95161</strain>
    </source>
</reference>
<feature type="domain" description="Penicillin-binding protein dimerisation" evidence="16">
    <location>
        <begin position="64"/>
        <end position="235"/>
    </location>
</feature>
<dbReference type="InterPro" id="IPR001460">
    <property type="entry name" value="PCN-bd_Tpept"/>
</dbReference>
<dbReference type="GO" id="GO:0071555">
    <property type="term" value="P:cell wall organization"/>
    <property type="evidence" value="ECO:0007669"/>
    <property type="project" value="UniProtKB-KW"/>
</dbReference>
<keyword evidence="6 14" id="KW-0645">Protease</keyword>
<comment type="similarity">
    <text evidence="14">Belongs to the transpeptidase family. MrdA subfamily.</text>
</comment>
<dbReference type="SUPFAM" id="SSF56519">
    <property type="entry name" value="Penicillin binding protein dimerisation domain"/>
    <property type="match status" value="1"/>
</dbReference>
<evidence type="ECO:0000256" key="1">
    <source>
        <dbReference type="ARBA" id="ARBA00004167"/>
    </source>
</evidence>
<sequence>MAADDAIKDHAAERRLFVVRTLVVGTVLGVMVATLVARVAYLQVYRHAYYETRSQDNRMRVQVIPPVRGLIYDRNGVVLADNLPAYRLEIVAEQVEDLDATLDRLDEVVEIREADRQRFRDRLSKTPHFRGVPIRLNLSQREVARFEVNRGAFPGVEIRAGLTRHYPLGRVAAHLVGYVGGITAQDLGHVDNTRYRGSNHIGKAGAEYSFESRLHGYPGSRVVETNAGGRALRELEMNRPTAGENLYLTVDARLQSAAYEALGDNDGAVVAMNPETGGVLAMVSKPSYEPDLFVDGISGDKYRQLTADPHMPLYNRAMQGRYPPGSTIKPVMALAGLETDAIPATKKVWCPGYITLPGSERRYRDWKRTGHGWVDMREAIYRSSDVYFYKLALKLGIDNLHRYGAMFGLGSPTGIDLPRESSGIMPSRDWKRGARDLPWYPGETLNTVIGQGFMTATPLQLAQMTSLIAERGAGYQPHVLNGWKAPSDENFQSAPARPLAPIDLEDRDHWQVVIDGMVDVVSAPRGTAHHYVGQNLDYSIAGKSGTSQVAGLAQNQAAPDIEDVERRFRDHALFVAFAPVESPEIAVAVVVEHGGGGSSVAGPIARRVIDAYRADQPMLQANRETPQ</sequence>
<dbReference type="OrthoDB" id="9766847at2"/>